<comment type="pathway">
    <text evidence="2 7">Carbohydrate metabolism; pentose and glucuronate interconversion.</text>
</comment>
<evidence type="ECO:0000256" key="6">
    <source>
        <dbReference type="ARBA" id="ARBA00023235"/>
    </source>
</evidence>
<evidence type="ECO:0000256" key="1">
    <source>
        <dbReference type="ARBA" id="ARBA00001165"/>
    </source>
</evidence>
<dbReference type="Gene3D" id="3.20.20.140">
    <property type="entry name" value="Metal-dependent hydrolases"/>
    <property type="match status" value="1"/>
</dbReference>
<comment type="similarity">
    <text evidence="3 7">Belongs to the metallo-dependent hydrolases superfamily. Uronate isomerase family.</text>
</comment>
<dbReference type="GO" id="GO:0019698">
    <property type="term" value="P:D-galacturonate catabolic process"/>
    <property type="evidence" value="ECO:0007669"/>
    <property type="project" value="TreeGrafter"/>
</dbReference>
<evidence type="ECO:0000313" key="8">
    <source>
        <dbReference type="EMBL" id="PJF48625.1"/>
    </source>
</evidence>
<evidence type="ECO:0000313" key="9">
    <source>
        <dbReference type="Proteomes" id="UP000230790"/>
    </source>
</evidence>
<dbReference type="HAMAP" id="MF_00675">
    <property type="entry name" value="UxaC"/>
    <property type="match status" value="1"/>
</dbReference>
<accession>A0A2M8QFN0</accession>
<evidence type="ECO:0000256" key="3">
    <source>
        <dbReference type="ARBA" id="ARBA00008397"/>
    </source>
</evidence>
<evidence type="ECO:0000256" key="5">
    <source>
        <dbReference type="ARBA" id="ARBA00020555"/>
    </source>
</evidence>
<dbReference type="AlphaFoldDB" id="A0A2M8QFN0"/>
<dbReference type="EMBL" id="PGTN01000010">
    <property type="protein sequence ID" value="PJF48625.1"/>
    <property type="molecule type" value="Genomic_DNA"/>
</dbReference>
<comment type="catalytic activity">
    <reaction evidence="7">
        <text>aldehydo-D-galacturonate = keto-D-tagaturonate</text>
        <dbReference type="Rhea" id="RHEA:27702"/>
        <dbReference type="ChEBI" id="CHEBI:12952"/>
        <dbReference type="ChEBI" id="CHEBI:17886"/>
    </reaction>
</comment>
<dbReference type="InterPro" id="IPR003766">
    <property type="entry name" value="Uronate_isomerase"/>
</dbReference>
<evidence type="ECO:0000256" key="7">
    <source>
        <dbReference type="HAMAP-Rule" id="MF_00675"/>
    </source>
</evidence>
<dbReference type="PANTHER" id="PTHR30068">
    <property type="entry name" value="URONATE ISOMERASE"/>
    <property type="match status" value="1"/>
</dbReference>
<sequence>MMTPPAETHTERYFSPDPAVRDVARTLYASIAALPLVCPHGHVDPRVFADPDYHFGTPADLFIIPDHYVVRMLYSQGVPMEDLLPTAEEEAHLSAEDKARRHRAIWQIFAERFHLFRGTPTGLWIRDELRDIFGIHEKLTGANAQDIYDRIADQLAQPGFRPRALYARFNIEVLCTTDAATDSLEHHQRIRQSGWGGRILPTFRPDGVINIDAPDWRANIERLAEASGISITHYASFLAAIEQRRAYFKAMGAVATDHAALTPFTVLLSAREADAIFQRALRGETMPDDASRFTGHMLMQMARMSVEDGLVMQLHVGALRNHNRVVFERFGPDKGADIPVATEYTRNLQPLLNAFGDDRRFRLILFTLDEATYARELAPLAGHYPAVRLGPPWWFHDSLNGMRRFFNQVMETAGIYNTAGFNDDTRAFCSIPARHDLWRRAACDWLAGLVVRHVIDEQDAHEMARALAYDLTKITYHL</sequence>
<dbReference type="GO" id="GO:0008880">
    <property type="term" value="F:glucuronate isomerase activity"/>
    <property type="evidence" value="ECO:0007669"/>
    <property type="project" value="UniProtKB-UniRule"/>
</dbReference>
<dbReference type="PANTHER" id="PTHR30068:SF4">
    <property type="entry name" value="URONATE ISOMERASE"/>
    <property type="match status" value="1"/>
</dbReference>
<organism evidence="8 9">
    <name type="scientific">Candidatus Thermofonsia Clade 3 bacterium</name>
    <dbReference type="NCBI Taxonomy" id="2364212"/>
    <lineage>
        <taxon>Bacteria</taxon>
        <taxon>Bacillati</taxon>
        <taxon>Chloroflexota</taxon>
        <taxon>Candidatus Thermofontia</taxon>
        <taxon>Candidatus Thermofonsia Clade 3</taxon>
    </lineage>
</organism>
<evidence type="ECO:0000256" key="2">
    <source>
        <dbReference type="ARBA" id="ARBA00004892"/>
    </source>
</evidence>
<comment type="caution">
    <text evidence="8">The sequence shown here is derived from an EMBL/GenBank/DDBJ whole genome shotgun (WGS) entry which is preliminary data.</text>
</comment>
<dbReference type="EC" id="5.3.1.12" evidence="4 7"/>
<dbReference type="InterPro" id="IPR032466">
    <property type="entry name" value="Metal_Hydrolase"/>
</dbReference>
<dbReference type="UniPathway" id="UPA00246"/>
<dbReference type="SUPFAM" id="SSF51556">
    <property type="entry name" value="Metallo-dependent hydrolases"/>
    <property type="match status" value="1"/>
</dbReference>
<comment type="catalytic activity">
    <reaction evidence="1 7">
        <text>D-glucuronate = D-fructuronate</text>
        <dbReference type="Rhea" id="RHEA:13049"/>
        <dbReference type="ChEBI" id="CHEBI:58720"/>
        <dbReference type="ChEBI" id="CHEBI:59863"/>
        <dbReference type="EC" id="5.3.1.12"/>
    </reaction>
</comment>
<dbReference type="Pfam" id="PF02614">
    <property type="entry name" value="UxaC"/>
    <property type="match status" value="1"/>
</dbReference>
<reference evidence="8 9" key="1">
    <citation type="submission" date="2017-11" db="EMBL/GenBank/DDBJ databases">
        <title>Evolution of Phototrophy in the Chloroflexi Phylum Driven by Horizontal Gene Transfer.</title>
        <authorList>
            <person name="Ward L.M."/>
            <person name="Hemp J."/>
            <person name="Shih P.M."/>
            <person name="Mcglynn S.E."/>
            <person name="Fischer W."/>
        </authorList>
    </citation>
    <scope>NUCLEOTIDE SEQUENCE [LARGE SCALE GENOMIC DNA]</scope>
    <source>
        <strain evidence="8">JP3_7</strain>
    </source>
</reference>
<evidence type="ECO:0000256" key="4">
    <source>
        <dbReference type="ARBA" id="ARBA00012546"/>
    </source>
</evidence>
<proteinExistence type="inferred from homology"/>
<protein>
    <recommendedName>
        <fullName evidence="5 7">Uronate isomerase</fullName>
        <ecNumber evidence="4 7">5.3.1.12</ecNumber>
    </recommendedName>
    <alternativeName>
        <fullName evidence="7">Glucuronate isomerase</fullName>
    </alternativeName>
    <alternativeName>
        <fullName evidence="7">Uronic isomerase</fullName>
    </alternativeName>
</protein>
<dbReference type="NCBIfam" id="NF002794">
    <property type="entry name" value="PRK02925.1"/>
    <property type="match status" value="1"/>
</dbReference>
<dbReference type="Gene3D" id="1.10.2020.10">
    <property type="entry name" value="uronate isomerase, domain 2, chain A"/>
    <property type="match status" value="1"/>
</dbReference>
<dbReference type="Proteomes" id="UP000230790">
    <property type="component" value="Unassembled WGS sequence"/>
</dbReference>
<keyword evidence="6 7" id="KW-0413">Isomerase</keyword>
<name>A0A2M8QFN0_9CHLR</name>
<dbReference type="GO" id="GO:0042840">
    <property type="term" value="P:D-glucuronate catabolic process"/>
    <property type="evidence" value="ECO:0007669"/>
    <property type="project" value="TreeGrafter"/>
</dbReference>
<gene>
    <name evidence="7" type="primary">uxaC</name>
    <name evidence="8" type="ORF">CUN48_02555</name>
</gene>